<gene>
    <name evidence="1" type="ORF">XYLVIOL_LOCUS7083</name>
</gene>
<name>A0ABP1NY98_XYLVO</name>
<evidence type="ECO:0008006" key="3">
    <source>
        <dbReference type="Google" id="ProtNLM"/>
    </source>
</evidence>
<keyword evidence="2" id="KW-1185">Reference proteome</keyword>
<proteinExistence type="predicted"/>
<protein>
    <recommendedName>
        <fullName evidence="3">Neurobeachin</fullName>
    </recommendedName>
</protein>
<reference evidence="1 2" key="1">
    <citation type="submission" date="2024-08" db="EMBL/GenBank/DDBJ databases">
        <authorList>
            <person name="Will J Nash"/>
            <person name="Angela Man"/>
            <person name="Seanna McTaggart"/>
            <person name="Kendall Baker"/>
            <person name="Tom Barker"/>
            <person name="Leah Catchpole"/>
            <person name="Alex Durrant"/>
            <person name="Karim Gharbi"/>
            <person name="Naomi Irish"/>
            <person name="Gemy Kaithakottil"/>
            <person name="Debby Ku"/>
            <person name="Aaliyah Providence"/>
            <person name="Felix Shaw"/>
            <person name="David Swarbreck"/>
            <person name="Chris Watkins"/>
            <person name="Ann M. McCartney"/>
            <person name="Giulio Formenti"/>
            <person name="Alice Mouton"/>
            <person name="Noel Vella"/>
            <person name="Bjorn M von Reumont"/>
            <person name="Adriana Vella"/>
            <person name="Wilfried Haerty"/>
        </authorList>
    </citation>
    <scope>NUCLEOTIDE SEQUENCE [LARGE SCALE GENOMIC DNA]</scope>
</reference>
<dbReference type="EMBL" id="CAXAJV020001293">
    <property type="protein sequence ID" value="CAL7945216.1"/>
    <property type="molecule type" value="Genomic_DNA"/>
</dbReference>
<evidence type="ECO:0000313" key="1">
    <source>
        <dbReference type="EMBL" id="CAL7945216.1"/>
    </source>
</evidence>
<organism evidence="1 2">
    <name type="scientific">Xylocopa violacea</name>
    <name type="common">Violet carpenter bee</name>
    <name type="synonym">Apis violacea</name>
    <dbReference type="NCBI Taxonomy" id="135666"/>
    <lineage>
        <taxon>Eukaryota</taxon>
        <taxon>Metazoa</taxon>
        <taxon>Ecdysozoa</taxon>
        <taxon>Arthropoda</taxon>
        <taxon>Hexapoda</taxon>
        <taxon>Insecta</taxon>
        <taxon>Pterygota</taxon>
        <taxon>Neoptera</taxon>
        <taxon>Endopterygota</taxon>
        <taxon>Hymenoptera</taxon>
        <taxon>Apocrita</taxon>
        <taxon>Aculeata</taxon>
        <taxon>Apoidea</taxon>
        <taxon>Anthophila</taxon>
        <taxon>Apidae</taxon>
        <taxon>Xylocopa</taxon>
        <taxon>Xylocopa</taxon>
    </lineage>
</organism>
<evidence type="ECO:0000313" key="2">
    <source>
        <dbReference type="Proteomes" id="UP001642520"/>
    </source>
</evidence>
<dbReference type="Proteomes" id="UP001642520">
    <property type="component" value="Unassembled WGS sequence"/>
</dbReference>
<sequence>MADMKSPPFSDIKRPEEVVAMAMNDSLKFAVLIGLIEVGQVTNREVVNTVLHLICARQCLERVTPNAGVISSLYLTSLVVDVNDSFEDTLSDKICFVRAIFFSV</sequence>
<comment type="caution">
    <text evidence="1">The sequence shown here is derived from an EMBL/GenBank/DDBJ whole genome shotgun (WGS) entry which is preliminary data.</text>
</comment>
<accession>A0ABP1NY98</accession>